<evidence type="ECO:0000256" key="6">
    <source>
        <dbReference type="ARBA" id="ARBA00023136"/>
    </source>
</evidence>
<gene>
    <name evidence="9" type="ORF">VB738_03650</name>
</gene>
<dbReference type="PANTHER" id="PTHR43652:SF2">
    <property type="entry name" value="BASIC AMINO ACID ANTIPORTER YFCC-RELATED"/>
    <property type="match status" value="1"/>
</dbReference>
<sequence length="606" mass="65061">MQSFLAVASTGQGLITLLVFIGAIVLFVSGKLAPEVTGLLAAALLVSLGVLTPEEAVKGFGSPALITLMGLFAVASGLFRSGGLDRLRALIGSDAVRSPKRMIGLMVAVVAPVSGFIPNTPIVATLLPVLESWCHRRGVSPSKVLLPLSFATILGGTISLLGTSTNLLASDVSRQLGFGSLDLFSFTAIGIPVWLIGGAYIFFFSERLLPDRGSSDDDMLVSLAREGYITDVLIPEGSELIGNSLHDSRLQRRFDVDVLELHRGAESFSAPLADLQLQAGDRLLLRCNRDNLLRLQQEHTVTLAPVGDQEDDLRELSGVTDSPQRVVEVLLPNGSTLVGASVRDLRFRQRYNATMLAVRRGNQVLRELLGRVVLQAGDVLLLQAPLDAIRGMQANNDLVLLDELEKDLPTTDRKLTGMVIAALMILLPMFKVLPLMAAVLLAMVAMVATGCLRPGEVQRSIRWDVILLLGSLSCFSVAMQKTGLAEALAGDLLQALRGWPTYAVLLVVFVLGQAFTEALSNGTTVVLLLPIAAELAKGLALPPMAFIFAITFAASQSFLTPIGYQTNLMVFGPGRYRFLDMARYGAPLSMTLALTVPWLICRYFGL</sequence>
<feature type="domain" description="RCK C-terminal" evidence="8">
    <location>
        <begin position="217"/>
        <end position="301"/>
    </location>
</feature>
<proteinExistence type="predicted"/>
<feature type="transmembrane region" description="Helical" evidence="7">
    <location>
        <begin position="499"/>
        <end position="532"/>
    </location>
</feature>
<dbReference type="EMBL" id="JAYGHX010000002">
    <property type="protein sequence ID" value="MEA5390350.1"/>
    <property type="molecule type" value="Genomic_DNA"/>
</dbReference>
<dbReference type="RefSeq" id="WP_323304458.1">
    <property type="nucleotide sequence ID" value="NZ_JAYGHX010000002.1"/>
</dbReference>
<evidence type="ECO:0000256" key="2">
    <source>
        <dbReference type="ARBA" id="ARBA00022448"/>
    </source>
</evidence>
<feature type="transmembrane region" description="Helical" evidence="7">
    <location>
        <begin position="144"/>
        <end position="169"/>
    </location>
</feature>
<feature type="transmembrane region" description="Helical" evidence="7">
    <location>
        <begin position="584"/>
        <end position="605"/>
    </location>
</feature>
<keyword evidence="3 7" id="KW-0812">Transmembrane</keyword>
<dbReference type="PROSITE" id="PS51202">
    <property type="entry name" value="RCK_C"/>
    <property type="match status" value="2"/>
</dbReference>
<organism evidence="9 10">
    <name type="scientific">Cyanobium gracile UHCC 0139</name>
    <dbReference type="NCBI Taxonomy" id="3110308"/>
    <lineage>
        <taxon>Bacteria</taxon>
        <taxon>Bacillati</taxon>
        <taxon>Cyanobacteriota</taxon>
        <taxon>Cyanophyceae</taxon>
        <taxon>Synechococcales</taxon>
        <taxon>Prochlorococcaceae</taxon>
        <taxon>Cyanobium</taxon>
    </lineage>
</organism>
<dbReference type="InterPro" id="IPR004680">
    <property type="entry name" value="Cit_transptr-like_dom"/>
</dbReference>
<comment type="caution">
    <text evidence="9">The sequence shown here is derived from an EMBL/GenBank/DDBJ whole genome shotgun (WGS) entry which is preliminary data.</text>
</comment>
<protein>
    <submittedName>
        <fullName evidence="9">SLC13 family permease</fullName>
    </submittedName>
</protein>
<name>A0ABU5RRE5_9CYAN</name>
<evidence type="ECO:0000313" key="10">
    <source>
        <dbReference type="Proteomes" id="UP001304461"/>
    </source>
</evidence>
<dbReference type="Pfam" id="PF02080">
    <property type="entry name" value="TrkA_C"/>
    <property type="match status" value="2"/>
</dbReference>
<keyword evidence="2" id="KW-0813">Transport</keyword>
<feature type="transmembrane region" description="Helical" evidence="7">
    <location>
        <begin position="418"/>
        <end position="449"/>
    </location>
</feature>
<accession>A0ABU5RRE5</accession>
<evidence type="ECO:0000256" key="1">
    <source>
        <dbReference type="ARBA" id="ARBA00004141"/>
    </source>
</evidence>
<feature type="domain" description="RCK C-terminal" evidence="8">
    <location>
        <begin position="311"/>
        <end position="398"/>
    </location>
</feature>
<evidence type="ECO:0000313" key="9">
    <source>
        <dbReference type="EMBL" id="MEA5390350.1"/>
    </source>
</evidence>
<keyword evidence="5 7" id="KW-1133">Transmembrane helix</keyword>
<feature type="transmembrane region" description="Helical" evidence="7">
    <location>
        <begin position="181"/>
        <end position="203"/>
    </location>
</feature>
<dbReference type="PANTHER" id="PTHR43652">
    <property type="entry name" value="BASIC AMINO ACID ANTIPORTER YFCC-RELATED"/>
    <property type="match status" value="1"/>
</dbReference>
<keyword evidence="6 7" id="KW-0472">Membrane</keyword>
<evidence type="ECO:0000256" key="4">
    <source>
        <dbReference type="ARBA" id="ARBA00022737"/>
    </source>
</evidence>
<feature type="transmembrane region" description="Helical" evidence="7">
    <location>
        <begin position="544"/>
        <end position="564"/>
    </location>
</feature>
<keyword evidence="10" id="KW-1185">Reference proteome</keyword>
<feature type="transmembrane region" description="Helical" evidence="7">
    <location>
        <begin position="36"/>
        <end position="52"/>
    </location>
</feature>
<dbReference type="InterPro" id="IPR031312">
    <property type="entry name" value="Na/sul_symport_CS"/>
</dbReference>
<dbReference type="Proteomes" id="UP001304461">
    <property type="component" value="Unassembled WGS sequence"/>
</dbReference>
<evidence type="ECO:0000256" key="7">
    <source>
        <dbReference type="SAM" id="Phobius"/>
    </source>
</evidence>
<dbReference type="PROSITE" id="PS01271">
    <property type="entry name" value="NA_SULFATE"/>
    <property type="match status" value="1"/>
</dbReference>
<comment type="subcellular location">
    <subcellularLocation>
        <location evidence="1">Membrane</location>
        <topology evidence="1">Multi-pass membrane protein</topology>
    </subcellularLocation>
</comment>
<dbReference type="InterPro" id="IPR006037">
    <property type="entry name" value="RCK_C"/>
</dbReference>
<keyword evidence="4" id="KW-0677">Repeat</keyword>
<dbReference type="InterPro" id="IPR036721">
    <property type="entry name" value="RCK_C_sf"/>
</dbReference>
<feature type="transmembrane region" description="Helical" evidence="7">
    <location>
        <begin position="64"/>
        <end position="82"/>
    </location>
</feature>
<dbReference type="InterPro" id="IPR051679">
    <property type="entry name" value="DASS-Related_Transporters"/>
</dbReference>
<dbReference type="Gene3D" id="3.30.70.1450">
    <property type="entry name" value="Regulator of K+ conductance, C-terminal domain"/>
    <property type="match status" value="2"/>
</dbReference>
<evidence type="ECO:0000256" key="5">
    <source>
        <dbReference type="ARBA" id="ARBA00022989"/>
    </source>
</evidence>
<dbReference type="Pfam" id="PF03600">
    <property type="entry name" value="CitMHS"/>
    <property type="match status" value="1"/>
</dbReference>
<feature type="transmembrane region" description="Helical" evidence="7">
    <location>
        <begin position="103"/>
        <end position="124"/>
    </location>
</feature>
<evidence type="ECO:0000259" key="8">
    <source>
        <dbReference type="PROSITE" id="PS51202"/>
    </source>
</evidence>
<feature type="transmembrane region" description="Helical" evidence="7">
    <location>
        <begin position="6"/>
        <end position="29"/>
    </location>
</feature>
<reference evidence="9 10" key="1">
    <citation type="submission" date="2023-12" db="EMBL/GenBank/DDBJ databases">
        <title>Baltic Sea Cyanobacteria.</title>
        <authorList>
            <person name="Delbaje E."/>
            <person name="Fewer D.P."/>
            <person name="Shishido T.K."/>
        </authorList>
    </citation>
    <scope>NUCLEOTIDE SEQUENCE [LARGE SCALE GENOMIC DNA]</scope>
    <source>
        <strain evidence="9 10">UHCC 0139</strain>
    </source>
</reference>
<evidence type="ECO:0000256" key="3">
    <source>
        <dbReference type="ARBA" id="ARBA00022692"/>
    </source>
</evidence>
<dbReference type="SUPFAM" id="SSF116726">
    <property type="entry name" value="TrkA C-terminal domain-like"/>
    <property type="match status" value="2"/>
</dbReference>